<name>A0A9N8W5C8_9GLOM</name>
<dbReference type="Gene3D" id="1.10.10.10">
    <property type="entry name" value="Winged helix-like DNA-binding domain superfamily/Winged helix DNA-binding domain"/>
    <property type="match status" value="1"/>
</dbReference>
<proteinExistence type="predicted"/>
<evidence type="ECO:0000313" key="3">
    <source>
        <dbReference type="EMBL" id="CAG8471412.1"/>
    </source>
</evidence>
<evidence type="ECO:0000259" key="2">
    <source>
        <dbReference type="PROSITE" id="PS50934"/>
    </source>
</evidence>
<dbReference type="PROSITE" id="PS50934">
    <property type="entry name" value="SWIRM"/>
    <property type="match status" value="1"/>
</dbReference>
<feature type="region of interest" description="Disordered" evidence="1">
    <location>
        <begin position="76"/>
        <end position="109"/>
    </location>
</feature>
<comment type="caution">
    <text evidence="3">The sequence shown here is derived from an EMBL/GenBank/DDBJ whole genome shotgun (WGS) entry which is preliminary data.</text>
</comment>
<dbReference type="FunFam" id="1.10.10.10:FF:000087">
    <property type="entry name" value="Transcriptional adapter 2"/>
    <property type="match status" value="1"/>
</dbReference>
<dbReference type="Proteomes" id="UP000789342">
    <property type="component" value="Unassembled WGS sequence"/>
</dbReference>
<sequence>MTGGDIDLEIRENPNTFSQVNEIHSPGDDYDLQIKGQVKMTFVKNKVSQAFQKSPHATSKKTIDKLLSKSLARSLKKRREQRKLKKLNSSKKKHKHHDRVYEPSCDNVKVYDNGNKSEYENLQKSLPPTYAPGKSLGIVDKNTKTSPMNIMNLLLVSDEDDVTQVYGSNSDSVSSPTSSPPSTPDSSNSSTEQQTPKSQKIMSSGLKSKGNSFARVMIDRGMSEHPSIPTELSSVNLTRIPSTPHLEWEDLIKNIENMNLDTSNLDNITLNIQWKSNPLKISHLQRYEYLHKTEAEVASLLRLTPVQYLTSKNTLLSASRRYQERMLPFRKSDAQKMLKMDVNKASKLWEFFRQAKWL</sequence>
<dbReference type="EMBL" id="CAJVPV010000726">
    <property type="protein sequence ID" value="CAG8471412.1"/>
    <property type="molecule type" value="Genomic_DNA"/>
</dbReference>
<feature type="region of interest" description="Disordered" evidence="1">
    <location>
        <begin position="164"/>
        <end position="207"/>
    </location>
</feature>
<dbReference type="InterPro" id="IPR009057">
    <property type="entry name" value="Homeodomain-like_sf"/>
</dbReference>
<feature type="compositionally biased region" description="Polar residues" evidence="1">
    <location>
        <begin position="191"/>
        <end position="207"/>
    </location>
</feature>
<feature type="compositionally biased region" description="Basic residues" evidence="1">
    <location>
        <begin position="76"/>
        <end position="98"/>
    </location>
</feature>
<feature type="domain" description="SWIRM" evidence="2">
    <location>
        <begin position="270"/>
        <end position="358"/>
    </location>
</feature>
<protein>
    <submittedName>
        <fullName evidence="3">193_t:CDS:1</fullName>
    </submittedName>
</protein>
<gene>
    <name evidence="3" type="ORF">AMORRO_LOCUS1874</name>
</gene>
<dbReference type="Pfam" id="PF04433">
    <property type="entry name" value="SWIRM"/>
    <property type="match status" value="1"/>
</dbReference>
<evidence type="ECO:0000313" key="4">
    <source>
        <dbReference type="Proteomes" id="UP000789342"/>
    </source>
</evidence>
<dbReference type="InterPro" id="IPR036388">
    <property type="entry name" value="WH-like_DNA-bd_sf"/>
</dbReference>
<dbReference type="OrthoDB" id="5598695at2759"/>
<accession>A0A9N8W5C8</accession>
<dbReference type="GO" id="GO:0010468">
    <property type="term" value="P:regulation of gene expression"/>
    <property type="evidence" value="ECO:0007669"/>
    <property type="project" value="UniProtKB-ARBA"/>
</dbReference>
<keyword evidence="4" id="KW-1185">Reference proteome</keyword>
<dbReference type="SUPFAM" id="SSF46689">
    <property type="entry name" value="Homeodomain-like"/>
    <property type="match status" value="1"/>
</dbReference>
<reference evidence="3" key="1">
    <citation type="submission" date="2021-06" db="EMBL/GenBank/DDBJ databases">
        <authorList>
            <person name="Kallberg Y."/>
            <person name="Tangrot J."/>
            <person name="Rosling A."/>
        </authorList>
    </citation>
    <scope>NUCLEOTIDE SEQUENCE</scope>
    <source>
        <strain evidence="3">CL551</strain>
    </source>
</reference>
<feature type="compositionally biased region" description="Low complexity" evidence="1">
    <location>
        <begin position="168"/>
        <end position="177"/>
    </location>
</feature>
<organism evidence="3 4">
    <name type="scientific">Acaulospora morrowiae</name>
    <dbReference type="NCBI Taxonomy" id="94023"/>
    <lineage>
        <taxon>Eukaryota</taxon>
        <taxon>Fungi</taxon>
        <taxon>Fungi incertae sedis</taxon>
        <taxon>Mucoromycota</taxon>
        <taxon>Glomeromycotina</taxon>
        <taxon>Glomeromycetes</taxon>
        <taxon>Diversisporales</taxon>
        <taxon>Acaulosporaceae</taxon>
        <taxon>Acaulospora</taxon>
    </lineage>
</organism>
<dbReference type="AlphaFoldDB" id="A0A9N8W5C8"/>
<evidence type="ECO:0000256" key="1">
    <source>
        <dbReference type="SAM" id="MobiDB-lite"/>
    </source>
</evidence>
<dbReference type="InterPro" id="IPR007526">
    <property type="entry name" value="SWIRM"/>
</dbReference>